<dbReference type="AlphaFoldDB" id="A0AAN7UGE1"/>
<evidence type="ECO:0000313" key="3">
    <source>
        <dbReference type="Proteomes" id="UP001305414"/>
    </source>
</evidence>
<organism evidence="2 3">
    <name type="scientific">Xylaria bambusicola</name>
    <dbReference type="NCBI Taxonomy" id="326684"/>
    <lineage>
        <taxon>Eukaryota</taxon>
        <taxon>Fungi</taxon>
        <taxon>Dikarya</taxon>
        <taxon>Ascomycota</taxon>
        <taxon>Pezizomycotina</taxon>
        <taxon>Sordariomycetes</taxon>
        <taxon>Xylariomycetidae</taxon>
        <taxon>Xylariales</taxon>
        <taxon>Xylariaceae</taxon>
        <taxon>Xylaria</taxon>
    </lineage>
</organism>
<keyword evidence="3" id="KW-1185">Reference proteome</keyword>
<feature type="region of interest" description="Disordered" evidence="1">
    <location>
        <begin position="135"/>
        <end position="154"/>
    </location>
</feature>
<name>A0AAN7UGE1_9PEZI</name>
<accession>A0AAN7UGE1</accession>
<dbReference type="Proteomes" id="UP001305414">
    <property type="component" value="Unassembled WGS sequence"/>
</dbReference>
<dbReference type="EMBL" id="JAWHQM010000009">
    <property type="protein sequence ID" value="KAK5628633.1"/>
    <property type="molecule type" value="Genomic_DNA"/>
</dbReference>
<proteinExistence type="predicted"/>
<protein>
    <submittedName>
        <fullName evidence="2">Uncharacterized protein</fullName>
    </submittedName>
</protein>
<comment type="caution">
    <text evidence="2">The sequence shown here is derived from an EMBL/GenBank/DDBJ whole genome shotgun (WGS) entry which is preliminary data.</text>
</comment>
<sequence length="154" mass="17323">MPHRHITTRTTTTRRHHGLFSRAQPAHHQKPVHHHKRHATLGDKVSGALLKLKGTITHRPGQKVCGIHLFTILYFQLQHYALSHHSMRSSPVTRLRFPHTHRPTAISLSAILTSNHRLLAPVECTARTVEEAVVPGSPPIASTATRQEDKQTNK</sequence>
<evidence type="ECO:0000313" key="2">
    <source>
        <dbReference type="EMBL" id="KAK5628633.1"/>
    </source>
</evidence>
<gene>
    <name evidence="2" type="ORF">RRF57_004348</name>
</gene>
<evidence type="ECO:0000256" key="1">
    <source>
        <dbReference type="SAM" id="MobiDB-lite"/>
    </source>
</evidence>
<reference evidence="2 3" key="1">
    <citation type="submission" date="2023-10" db="EMBL/GenBank/DDBJ databases">
        <title>Draft genome sequence of Xylaria bambusicola isolate GMP-LS, the root and basal stem rot pathogen of sugarcane in Indonesia.</title>
        <authorList>
            <person name="Selvaraj P."/>
            <person name="Muralishankar V."/>
            <person name="Muruganantham S."/>
            <person name="Sp S."/>
            <person name="Haryani S."/>
            <person name="Lau K.J.X."/>
            <person name="Naqvi N.I."/>
        </authorList>
    </citation>
    <scope>NUCLEOTIDE SEQUENCE [LARGE SCALE GENOMIC DNA]</scope>
    <source>
        <strain evidence="2">GMP-LS</strain>
    </source>
</reference>